<feature type="region of interest" description="Disordered" evidence="1">
    <location>
        <begin position="1"/>
        <end position="30"/>
    </location>
</feature>
<organism evidence="2 3">
    <name type="scientific">Danaus plexippus plexippus</name>
    <dbReference type="NCBI Taxonomy" id="278856"/>
    <lineage>
        <taxon>Eukaryota</taxon>
        <taxon>Metazoa</taxon>
        <taxon>Ecdysozoa</taxon>
        <taxon>Arthropoda</taxon>
        <taxon>Hexapoda</taxon>
        <taxon>Insecta</taxon>
        <taxon>Pterygota</taxon>
        <taxon>Neoptera</taxon>
        <taxon>Endopterygota</taxon>
        <taxon>Lepidoptera</taxon>
        <taxon>Glossata</taxon>
        <taxon>Ditrysia</taxon>
        <taxon>Papilionoidea</taxon>
        <taxon>Nymphalidae</taxon>
        <taxon>Danainae</taxon>
        <taxon>Danaini</taxon>
        <taxon>Danaina</taxon>
        <taxon>Danaus</taxon>
        <taxon>Danaus</taxon>
    </lineage>
</organism>
<dbReference type="EMBL" id="AGBW02008466">
    <property type="protein sequence ID" value="OWR53305.1"/>
    <property type="molecule type" value="Genomic_DNA"/>
</dbReference>
<dbReference type="InParanoid" id="A0A212FHU2"/>
<dbReference type="Proteomes" id="UP000007151">
    <property type="component" value="Unassembled WGS sequence"/>
</dbReference>
<sequence length="109" mass="12724">MPRKRESDFTRSSSRARAAKVARTQESEKQIQARQILDAERHAAARPTETSKLRPLQLLDIERYAFHRATETLEQTQTRQFLDDERHASLRVTETLEQTQARQLSCMLT</sequence>
<protein>
    <submittedName>
        <fullName evidence="2">Uncharacterized protein</fullName>
    </submittedName>
</protein>
<proteinExistence type="predicted"/>
<dbReference type="AlphaFoldDB" id="A0A212FHU2"/>
<reference evidence="2 3" key="1">
    <citation type="journal article" date="2011" name="Cell">
        <title>The monarch butterfly genome yields insights into long-distance migration.</title>
        <authorList>
            <person name="Zhan S."/>
            <person name="Merlin C."/>
            <person name="Boore J.L."/>
            <person name="Reppert S.M."/>
        </authorList>
    </citation>
    <scope>NUCLEOTIDE SEQUENCE [LARGE SCALE GENOMIC DNA]</scope>
    <source>
        <strain evidence="2">F-2</strain>
    </source>
</reference>
<dbReference type="KEGG" id="dpl:KGM_209991"/>
<accession>A0A212FHU2</accession>
<name>A0A212FHU2_DANPL</name>
<dbReference type="STRING" id="278856.A0A212FHU2"/>
<evidence type="ECO:0000313" key="3">
    <source>
        <dbReference type="Proteomes" id="UP000007151"/>
    </source>
</evidence>
<gene>
    <name evidence="2" type="ORF">KGM_209991</name>
</gene>
<evidence type="ECO:0000256" key="1">
    <source>
        <dbReference type="SAM" id="MobiDB-lite"/>
    </source>
</evidence>
<comment type="caution">
    <text evidence="2">The sequence shown here is derived from an EMBL/GenBank/DDBJ whole genome shotgun (WGS) entry which is preliminary data.</text>
</comment>
<evidence type="ECO:0000313" key="2">
    <source>
        <dbReference type="EMBL" id="OWR53305.1"/>
    </source>
</evidence>
<keyword evidence="3" id="KW-1185">Reference proteome</keyword>